<dbReference type="InterPro" id="IPR011032">
    <property type="entry name" value="GroES-like_sf"/>
</dbReference>
<dbReference type="SMART" id="SM00829">
    <property type="entry name" value="PKS_ER"/>
    <property type="match status" value="1"/>
</dbReference>
<proteinExistence type="predicted"/>
<dbReference type="RefSeq" id="WP_345374044.1">
    <property type="nucleotide sequence ID" value="NZ_BAABJX010000055.1"/>
</dbReference>
<sequence length="323" mass="34140">MKAWVLKEKSTPELMLLEEVDKPTAGPNEVLVEMKATSLNPVDYKITQGAFDMSVPKIVGIDLSGIVVEVGAEVTHLSVGDKVFGIVDIFNNGVFSEYVATNADVLSKIPEGLSFEQAATIPCAGITAWQAVMEKINLQKGQSILISAGGGAVGGFAIQLAKEKGATVFTTASKDFERIKALGADYVIDYKNKDIVEEVNRITEGAGVSHIVDMISGKNAAALSPLLRYNGSLVCITGTPGENPFTPFTKAPAIVEVALGAVFVGGDTQSLRDVAQAGEELAQRMANGKLADNISERLTFAEIPDGLRKVAEGHVSGKIVVNY</sequence>
<dbReference type="Gene3D" id="3.40.50.720">
    <property type="entry name" value="NAD(P)-binding Rossmann-like Domain"/>
    <property type="match status" value="1"/>
</dbReference>
<comment type="caution">
    <text evidence="4">The sequence shown here is derived from an EMBL/GenBank/DDBJ whole genome shotgun (WGS) entry which is preliminary data.</text>
</comment>
<dbReference type="SUPFAM" id="SSF51735">
    <property type="entry name" value="NAD(P)-binding Rossmann-fold domains"/>
    <property type="match status" value="1"/>
</dbReference>
<keyword evidence="2" id="KW-0560">Oxidoreductase</keyword>
<dbReference type="Pfam" id="PF08240">
    <property type="entry name" value="ADH_N"/>
    <property type="match status" value="1"/>
</dbReference>
<evidence type="ECO:0000313" key="5">
    <source>
        <dbReference type="Proteomes" id="UP001500298"/>
    </source>
</evidence>
<organism evidence="4 5">
    <name type="scientific">Algivirga pacifica</name>
    <dbReference type="NCBI Taxonomy" id="1162670"/>
    <lineage>
        <taxon>Bacteria</taxon>
        <taxon>Pseudomonadati</taxon>
        <taxon>Bacteroidota</taxon>
        <taxon>Cytophagia</taxon>
        <taxon>Cytophagales</taxon>
        <taxon>Flammeovirgaceae</taxon>
        <taxon>Algivirga</taxon>
    </lineage>
</organism>
<keyword evidence="1" id="KW-0521">NADP</keyword>
<dbReference type="InterPro" id="IPR036291">
    <property type="entry name" value="NAD(P)-bd_dom_sf"/>
</dbReference>
<dbReference type="SUPFAM" id="SSF50129">
    <property type="entry name" value="GroES-like"/>
    <property type="match status" value="1"/>
</dbReference>
<evidence type="ECO:0000256" key="1">
    <source>
        <dbReference type="ARBA" id="ARBA00022857"/>
    </source>
</evidence>
<gene>
    <name evidence="4" type="ORF">GCM10023331_34390</name>
</gene>
<dbReference type="InterPro" id="IPR013154">
    <property type="entry name" value="ADH-like_N"/>
</dbReference>
<dbReference type="Pfam" id="PF13602">
    <property type="entry name" value="ADH_zinc_N_2"/>
    <property type="match status" value="1"/>
</dbReference>
<reference evidence="5" key="1">
    <citation type="journal article" date="2019" name="Int. J. Syst. Evol. Microbiol.">
        <title>The Global Catalogue of Microorganisms (GCM) 10K type strain sequencing project: providing services to taxonomists for standard genome sequencing and annotation.</title>
        <authorList>
            <consortium name="The Broad Institute Genomics Platform"/>
            <consortium name="The Broad Institute Genome Sequencing Center for Infectious Disease"/>
            <person name="Wu L."/>
            <person name="Ma J."/>
        </authorList>
    </citation>
    <scope>NUCLEOTIDE SEQUENCE [LARGE SCALE GENOMIC DNA]</scope>
    <source>
        <strain evidence="5">JCM 18326</strain>
    </source>
</reference>
<protein>
    <submittedName>
        <fullName evidence="4">NADP-dependent oxidoreductase</fullName>
    </submittedName>
</protein>
<dbReference type="PANTHER" id="PTHR48106">
    <property type="entry name" value="QUINONE OXIDOREDUCTASE PIG3-RELATED"/>
    <property type="match status" value="1"/>
</dbReference>
<keyword evidence="5" id="KW-1185">Reference proteome</keyword>
<dbReference type="InterPro" id="IPR020843">
    <property type="entry name" value="ER"/>
</dbReference>
<feature type="domain" description="Enoyl reductase (ER)" evidence="3">
    <location>
        <begin position="10"/>
        <end position="321"/>
    </location>
</feature>
<evidence type="ECO:0000313" key="4">
    <source>
        <dbReference type="EMBL" id="GAA4846792.1"/>
    </source>
</evidence>
<evidence type="ECO:0000259" key="3">
    <source>
        <dbReference type="SMART" id="SM00829"/>
    </source>
</evidence>
<evidence type="ECO:0000256" key="2">
    <source>
        <dbReference type="ARBA" id="ARBA00023002"/>
    </source>
</evidence>
<dbReference type="Proteomes" id="UP001500298">
    <property type="component" value="Unassembled WGS sequence"/>
</dbReference>
<accession>A0ABP9DJ72</accession>
<dbReference type="Gene3D" id="3.90.180.10">
    <property type="entry name" value="Medium-chain alcohol dehydrogenases, catalytic domain"/>
    <property type="match status" value="1"/>
</dbReference>
<name>A0ABP9DJ72_9BACT</name>
<dbReference type="EMBL" id="BAABJX010000055">
    <property type="protein sequence ID" value="GAA4846792.1"/>
    <property type="molecule type" value="Genomic_DNA"/>
</dbReference>